<protein>
    <submittedName>
        <fullName evidence="4">MCE family protein</fullName>
    </submittedName>
</protein>
<dbReference type="RefSeq" id="WP_084492444.1">
    <property type="nucleotide sequence ID" value="NZ_JAAXOT010000003.1"/>
</dbReference>
<evidence type="ECO:0000259" key="3">
    <source>
        <dbReference type="Pfam" id="PF11887"/>
    </source>
</evidence>
<evidence type="ECO:0000256" key="1">
    <source>
        <dbReference type="SAM" id="MobiDB-lite"/>
    </source>
</evidence>
<dbReference type="EMBL" id="JAAXOT010000003">
    <property type="protein sequence ID" value="NKY55856.1"/>
    <property type="molecule type" value="Genomic_DNA"/>
</dbReference>
<dbReference type="InterPro" id="IPR003399">
    <property type="entry name" value="Mce/MlaD"/>
</dbReference>
<dbReference type="NCBIfam" id="TIGR00996">
    <property type="entry name" value="Mtu_fam_mce"/>
    <property type="match status" value="1"/>
</dbReference>
<dbReference type="InterPro" id="IPR005693">
    <property type="entry name" value="Mce"/>
</dbReference>
<dbReference type="Proteomes" id="UP000570678">
    <property type="component" value="Unassembled WGS sequence"/>
</dbReference>
<dbReference type="AlphaFoldDB" id="A0A846Y8G8"/>
<evidence type="ECO:0000259" key="2">
    <source>
        <dbReference type="Pfam" id="PF02470"/>
    </source>
</evidence>
<keyword evidence="5" id="KW-1185">Reference proteome</keyword>
<sequence>MRRLALRVPDIRPTLPAPGFRRRAAALAVGLALALPLTGCQYDGLNSLPMPGTEGTGEGAYTVQIQMPNVTTLTRNSPVRVDDVSVGAVTDIEVEDWHALVTVSLNPDVVLPANATAKIGQTSLLGSNHVELAPPADTAPEGQLADGDVIPLERAGVFPTTEQVLSSLSVVLNGGGISQLENITRELNSALVGNEEEIRDLLPQMNDLIGNLNAQRDDIISAISGLDRLSGQFVEQTDVVEAAIEEIHPALTVLADRRQNITTTITKLGELSDVVNRLIADSGDDLKANLANLAPVLQTLADTGGDLTESLKILASFPFPLTNLDNAIKGDYLNLFMTVDMTAKRLDSNFLTGTGLGGMFGGVEVALGQVAGPAGEQGNPLATPLAPPPGAPAPGDQPQPTIPGLPPIPGLPAIPGLTVPLPGQPQGGEGP</sequence>
<feature type="domain" description="Mammalian cell entry C-terminal" evidence="3">
    <location>
        <begin position="143"/>
        <end position="313"/>
    </location>
</feature>
<feature type="compositionally biased region" description="Pro residues" evidence="1">
    <location>
        <begin position="385"/>
        <end position="412"/>
    </location>
</feature>
<organism evidence="4 5">
    <name type="scientific">Nocardia flavorosea</name>
    <dbReference type="NCBI Taxonomy" id="53429"/>
    <lineage>
        <taxon>Bacteria</taxon>
        <taxon>Bacillati</taxon>
        <taxon>Actinomycetota</taxon>
        <taxon>Actinomycetes</taxon>
        <taxon>Mycobacteriales</taxon>
        <taxon>Nocardiaceae</taxon>
        <taxon>Nocardia</taxon>
    </lineage>
</organism>
<dbReference type="Pfam" id="PF02470">
    <property type="entry name" value="MlaD"/>
    <property type="match status" value="1"/>
</dbReference>
<accession>A0A846Y8G8</accession>
<gene>
    <name evidence="4" type="ORF">HGA15_06720</name>
</gene>
<feature type="region of interest" description="Disordered" evidence="1">
    <location>
        <begin position="371"/>
        <end position="431"/>
    </location>
</feature>
<evidence type="ECO:0000313" key="4">
    <source>
        <dbReference type="EMBL" id="NKY55856.1"/>
    </source>
</evidence>
<proteinExistence type="predicted"/>
<reference evidence="4 5" key="1">
    <citation type="submission" date="2020-04" db="EMBL/GenBank/DDBJ databases">
        <title>MicrobeNet Type strains.</title>
        <authorList>
            <person name="Nicholson A.C."/>
        </authorList>
    </citation>
    <scope>NUCLEOTIDE SEQUENCE [LARGE SCALE GENOMIC DNA]</scope>
    <source>
        <strain evidence="4 5">JCM 3332</strain>
    </source>
</reference>
<dbReference type="GO" id="GO:0005576">
    <property type="term" value="C:extracellular region"/>
    <property type="evidence" value="ECO:0007669"/>
    <property type="project" value="TreeGrafter"/>
</dbReference>
<dbReference type="PANTHER" id="PTHR33371">
    <property type="entry name" value="INTERMEMBRANE PHOSPHOLIPID TRANSPORT SYSTEM BINDING PROTEIN MLAD-RELATED"/>
    <property type="match status" value="1"/>
</dbReference>
<name>A0A846Y8G8_9NOCA</name>
<dbReference type="PANTHER" id="PTHR33371:SF15">
    <property type="entry name" value="LIPOPROTEIN LPRN"/>
    <property type="match status" value="1"/>
</dbReference>
<comment type="caution">
    <text evidence="4">The sequence shown here is derived from an EMBL/GenBank/DDBJ whole genome shotgun (WGS) entry which is preliminary data.</text>
</comment>
<evidence type="ECO:0000313" key="5">
    <source>
        <dbReference type="Proteomes" id="UP000570678"/>
    </source>
</evidence>
<dbReference type="InterPro" id="IPR024516">
    <property type="entry name" value="Mce_C"/>
</dbReference>
<dbReference type="Pfam" id="PF11887">
    <property type="entry name" value="Mce4_CUP1"/>
    <property type="match status" value="1"/>
</dbReference>
<dbReference type="InterPro" id="IPR052336">
    <property type="entry name" value="MlaD_Phospholipid_Transporter"/>
</dbReference>
<feature type="domain" description="Mce/MlaD" evidence="2">
    <location>
        <begin position="60"/>
        <end position="135"/>
    </location>
</feature>
<dbReference type="SUPFAM" id="SSF58104">
    <property type="entry name" value="Methyl-accepting chemotaxis protein (MCP) signaling domain"/>
    <property type="match status" value="1"/>
</dbReference>